<dbReference type="EMBL" id="CAUEEQ010078502">
    <property type="protein sequence ID" value="CAJ0967677.1"/>
    <property type="molecule type" value="Genomic_DNA"/>
</dbReference>
<keyword evidence="2" id="KW-1185">Reference proteome</keyword>
<name>A0ABN9MMV7_9NEOB</name>
<evidence type="ECO:0000313" key="1">
    <source>
        <dbReference type="EMBL" id="CAJ0967677.1"/>
    </source>
</evidence>
<gene>
    <name evidence="1" type="ORF">RIMI_LOCUS22401052</name>
</gene>
<protein>
    <submittedName>
        <fullName evidence="1">Uncharacterized protein</fullName>
    </submittedName>
</protein>
<evidence type="ECO:0000313" key="2">
    <source>
        <dbReference type="Proteomes" id="UP001176940"/>
    </source>
</evidence>
<reference evidence="1" key="1">
    <citation type="submission" date="2023-07" db="EMBL/GenBank/DDBJ databases">
        <authorList>
            <person name="Stuckert A."/>
        </authorList>
    </citation>
    <scope>NUCLEOTIDE SEQUENCE</scope>
</reference>
<sequence length="125" mass="14246">MEIQKRQKVPDLRKLCVGFHTSCTERLRSGHSAIKARLVEGFSINGEPEEQLLHDARNGNIDGVRTLLASCKKGHVTINLDCKGRKLTLIHFERYGGHTFAQSRLILDVKVKSMLCFCTSHHYDW</sequence>
<dbReference type="Proteomes" id="UP001176940">
    <property type="component" value="Unassembled WGS sequence"/>
</dbReference>
<organism evidence="1 2">
    <name type="scientific">Ranitomeya imitator</name>
    <name type="common">mimic poison frog</name>
    <dbReference type="NCBI Taxonomy" id="111125"/>
    <lineage>
        <taxon>Eukaryota</taxon>
        <taxon>Metazoa</taxon>
        <taxon>Chordata</taxon>
        <taxon>Craniata</taxon>
        <taxon>Vertebrata</taxon>
        <taxon>Euteleostomi</taxon>
        <taxon>Amphibia</taxon>
        <taxon>Batrachia</taxon>
        <taxon>Anura</taxon>
        <taxon>Neobatrachia</taxon>
        <taxon>Hyloidea</taxon>
        <taxon>Dendrobatidae</taxon>
        <taxon>Dendrobatinae</taxon>
        <taxon>Ranitomeya</taxon>
    </lineage>
</organism>
<accession>A0ABN9MMV7</accession>
<proteinExistence type="predicted"/>
<comment type="caution">
    <text evidence="1">The sequence shown here is derived from an EMBL/GenBank/DDBJ whole genome shotgun (WGS) entry which is preliminary data.</text>
</comment>